<evidence type="ECO:0000256" key="1">
    <source>
        <dbReference type="SAM" id="Phobius"/>
    </source>
</evidence>
<dbReference type="AlphaFoldDB" id="A0A5S9M4X9"/>
<accession>A0A5S9M4X9</accession>
<dbReference type="EMBL" id="AP021906">
    <property type="protein sequence ID" value="BBP88650.1"/>
    <property type="molecule type" value="Genomic_DNA"/>
</dbReference>
<dbReference type="Proteomes" id="UP000464658">
    <property type="component" value="Chromosome"/>
</dbReference>
<reference evidence="2 3" key="1">
    <citation type="submission" date="2019-12" db="EMBL/GenBank/DDBJ databases">
        <title>Full genome sequence of a Bacillus safensis strain isolated from commercially available natto in Indonesia.</title>
        <authorList>
            <person name="Yoshida M."/>
            <person name="Uomi M."/>
            <person name="Waturangi D."/>
            <person name="Ekaputri J.J."/>
            <person name="Setiamarga D.H.E."/>
        </authorList>
    </citation>
    <scope>NUCLEOTIDE SEQUENCE [LARGE SCALE GENOMIC DNA]</scope>
    <source>
        <strain evidence="2 3">IDN1</strain>
    </source>
</reference>
<evidence type="ECO:0000313" key="3">
    <source>
        <dbReference type="Proteomes" id="UP000464658"/>
    </source>
</evidence>
<feature type="transmembrane region" description="Helical" evidence="1">
    <location>
        <begin position="20"/>
        <end position="41"/>
    </location>
</feature>
<sequence>MDFATPVNVIAPKKFMNAAMMIACLGFNAFVETEVAMAFAVSWNPLMKSKASANK</sequence>
<evidence type="ECO:0000313" key="2">
    <source>
        <dbReference type="EMBL" id="BBP88650.1"/>
    </source>
</evidence>
<gene>
    <name evidence="2" type="ORF">BsIDN1_22680</name>
</gene>
<protein>
    <submittedName>
        <fullName evidence="2">Uncharacterized protein</fullName>
    </submittedName>
</protein>
<proteinExistence type="predicted"/>
<organism evidence="2 3">
    <name type="scientific">Bacillus safensis</name>
    <dbReference type="NCBI Taxonomy" id="561879"/>
    <lineage>
        <taxon>Bacteria</taxon>
        <taxon>Bacillati</taxon>
        <taxon>Bacillota</taxon>
        <taxon>Bacilli</taxon>
        <taxon>Bacillales</taxon>
        <taxon>Bacillaceae</taxon>
        <taxon>Bacillus</taxon>
    </lineage>
</organism>
<keyword evidence="1" id="KW-0472">Membrane</keyword>
<keyword evidence="1" id="KW-0812">Transmembrane</keyword>
<name>A0A5S9M4X9_BACIA</name>
<keyword evidence="1" id="KW-1133">Transmembrane helix</keyword>